<dbReference type="Gene3D" id="1.10.357.10">
    <property type="entry name" value="Tetracycline Repressor, domain 2"/>
    <property type="match status" value="1"/>
</dbReference>
<dbReference type="GO" id="GO:0003700">
    <property type="term" value="F:DNA-binding transcription factor activity"/>
    <property type="evidence" value="ECO:0007669"/>
    <property type="project" value="TreeGrafter"/>
</dbReference>
<dbReference type="GO" id="GO:0000976">
    <property type="term" value="F:transcription cis-regulatory region binding"/>
    <property type="evidence" value="ECO:0007669"/>
    <property type="project" value="TreeGrafter"/>
</dbReference>
<dbReference type="Proteomes" id="UP000658320">
    <property type="component" value="Unassembled WGS sequence"/>
</dbReference>
<evidence type="ECO:0000313" key="7">
    <source>
        <dbReference type="Proteomes" id="UP000658320"/>
    </source>
</evidence>
<dbReference type="Pfam" id="PF00440">
    <property type="entry name" value="TetR_N"/>
    <property type="match status" value="1"/>
</dbReference>
<dbReference type="InterPro" id="IPR001647">
    <property type="entry name" value="HTH_TetR"/>
</dbReference>
<organism evidence="6 7">
    <name type="scientific">Streptomyces aurantiogriseus</name>
    <dbReference type="NCBI Taxonomy" id="66870"/>
    <lineage>
        <taxon>Bacteria</taxon>
        <taxon>Bacillati</taxon>
        <taxon>Actinomycetota</taxon>
        <taxon>Actinomycetes</taxon>
        <taxon>Kitasatosporales</taxon>
        <taxon>Streptomycetaceae</taxon>
        <taxon>Streptomyces</taxon>
    </lineage>
</organism>
<feature type="domain" description="HTH tetR-type" evidence="5">
    <location>
        <begin position="7"/>
        <end position="67"/>
    </location>
</feature>
<accession>A0A918FNE7</accession>
<dbReference type="PRINTS" id="PR00455">
    <property type="entry name" value="HTHTETR"/>
</dbReference>
<dbReference type="InterPro" id="IPR050109">
    <property type="entry name" value="HTH-type_TetR-like_transc_reg"/>
</dbReference>
<dbReference type="PROSITE" id="PS50977">
    <property type="entry name" value="HTH_TETR_2"/>
    <property type="match status" value="1"/>
</dbReference>
<keyword evidence="7" id="KW-1185">Reference proteome</keyword>
<evidence type="ECO:0000259" key="5">
    <source>
        <dbReference type="PROSITE" id="PS50977"/>
    </source>
</evidence>
<keyword evidence="2 4" id="KW-0238">DNA-binding</keyword>
<proteinExistence type="predicted"/>
<name>A0A918FNE7_9ACTN</name>
<feature type="DNA-binding region" description="H-T-H motif" evidence="4">
    <location>
        <begin position="30"/>
        <end position="49"/>
    </location>
</feature>
<dbReference type="AlphaFoldDB" id="A0A918FNE7"/>
<dbReference type="RefSeq" id="WP_189943831.1">
    <property type="nucleotide sequence ID" value="NZ_BMSX01000037.1"/>
</dbReference>
<dbReference type="EMBL" id="BMSX01000037">
    <property type="protein sequence ID" value="GGR59254.1"/>
    <property type="molecule type" value="Genomic_DNA"/>
</dbReference>
<sequence>MARLRATQRREVFIQAAVDVIAEFGVDGATTRRIAAQAGAPLASLHYCFSSKEELFFAIYEQQIATLENTIWQVRERAGLGRTAASLLRQLMGYYQSAEKHAHAQAELFFWVLRQEGELASKAYQIHLEVMIKTLNKGMRDGDEAKLVEPLARMIAAVSDGLVYQWLAFRDPDHLMVDIDLATEAMERLADGHRAGRP</sequence>
<reference evidence="6" key="1">
    <citation type="journal article" date="2014" name="Int. J. Syst. Evol. Microbiol.">
        <title>Complete genome sequence of Corynebacterium casei LMG S-19264T (=DSM 44701T), isolated from a smear-ripened cheese.</title>
        <authorList>
            <consortium name="US DOE Joint Genome Institute (JGI-PGF)"/>
            <person name="Walter F."/>
            <person name="Albersmeier A."/>
            <person name="Kalinowski J."/>
            <person name="Ruckert C."/>
        </authorList>
    </citation>
    <scope>NUCLEOTIDE SEQUENCE</scope>
    <source>
        <strain evidence="6">JCM 4346</strain>
    </source>
</reference>
<dbReference type="SUPFAM" id="SSF46689">
    <property type="entry name" value="Homeodomain-like"/>
    <property type="match status" value="1"/>
</dbReference>
<evidence type="ECO:0000256" key="3">
    <source>
        <dbReference type="ARBA" id="ARBA00023163"/>
    </source>
</evidence>
<comment type="caution">
    <text evidence="6">The sequence shown here is derived from an EMBL/GenBank/DDBJ whole genome shotgun (WGS) entry which is preliminary data.</text>
</comment>
<evidence type="ECO:0000256" key="2">
    <source>
        <dbReference type="ARBA" id="ARBA00023125"/>
    </source>
</evidence>
<reference evidence="6" key="2">
    <citation type="submission" date="2020-09" db="EMBL/GenBank/DDBJ databases">
        <authorList>
            <person name="Sun Q."/>
            <person name="Ohkuma M."/>
        </authorList>
    </citation>
    <scope>NUCLEOTIDE SEQUENCE</scope>
    <source>
        <strain evidence="6">JCM 4346</strain>
    </source>
</reference>
<evidence type="ECO:0000256" key="4">
    <source>
        <dbReference type="PROSITE-ProRule" id="PRU00335"/>
    </source>
</evidence>
<protein>
    <recommendedName>
        <fullName evidence="5">HTH tetR-type domain-containing protein</fullName>
    </recommendedName>
</protein>
<dbReference type="PANTHER" id="PTHR30055:SF234">
    <property type="entry name" value="HTH-TYPE TRANSCRIPTIONAL REGULATOR BETI"/>
    <property type="match status" value="1"/>
</dbReference>
<evidence type="ECO:0000256" key="1">
    <source>
        <dbReference type="ARBA" id="ARBA00023015"/>
    </source>
</evidence>
<dbReference type="InterPro" id="IPR009057">
    <property type="entry name" value="Homeodomain-like_sf"/>
</dbReference>
<keyword evidence="3" id="KW-0804">Transcription</keyword>
<dbReference type="PANTHER" id="PTHR30055">
    <property type="entry name" value="HTH-TYPE TRANSCRIPTIONAL REGULATOR RUTR"/>
    <property type="match status" value="1"/>
</dbReference>
<evidence type="ECO:0000313" key="6">
    <source>
        <dbReference type="EMBL" id="GGR59254.1"/>
    </source>
</evidence>
<keyword evidence="1" id="KW-0805">Transcription regulation</keyword>
<gene>
    <name evidence="6" type="ORF">GCM10010251_90040</name>
</gene>